<evidence type="ECO:0000256" key="1">
    <source>
        <dbReference type="SAM" id="Phobius"/>
    </source>
</evidence>
<keyword evidence="1" id="KW-0472">Membrane</keyword>
<feature type="transmembrane region" description="Helical" evidence="1">
    <location>
        <begin position="153"/>
        <end position="173"/>
    </location>
</feature>
<dbReference type="Proteomes" id="UP000654670">
    <property type="component" value="Unassembled WGS sequence"/>
</dbReference>
<feature type="transmembrane region" description="Helical" evidence="1">
    <location>
        <begin position="61"/>
        <end position="82"/>
    </location>
</feature>
<reference evidence="2" key="1">
    <citation type="journal article" date="2014" name="Int. J. Syst. Evol. Microbiol.">
        <title>Complete genome sequence of Corynebacterium casei LMG S-19264T (=DSM 44701T), isolated from a smear-ripened cheese.</title>
        <authorList>
            <consortium name="US DOE Joint Genome Institute (JGI-PGF)"/>
            <person name="Walter F."/>
            <person name="Albersmeier A."/>
            <person name="Kalinowski J."/>
            <person name="Ruckert C."/>
        </authorList>
    </citation>
    <scope>NUCLEOTIDE SEQUENCE</scope>
    <source>
        <strain evidence="2">JCM 15325</strain>
    </source>
</reference>
<dbReference type="Pfam" id="PF12730">
    <property type="entry name" value="ABC2_membrane_4"/>
    <property type="match status" value="1"/>
</dbReference>
<dbReference type="RefSeq" id="WP_188802206.1">
    <property type="nucleotide sequence ID" value="NZ_BMOK01000004.1"/>
</dbReference>
<keyword evidence="3" id="KW-1185">Reference proteome</keyword>
<proteinExistence type="predicted"/>
<evidence type="ECO:0000313" key="3">
    <source>
        <dbReference type="Proteomes" id="UP000654670"/>
    </source>
</evidence>
<gene>
    <name evidence="2" type="ORF">GCM10007968_12260</name>
</gene>
<sequence>MQPGLKSVFVPLVRHEFYRKRGRRRQWMNRQWRLTYLLFFLMITLVLTTYFSLSYKIQLNYIWYVFFGLPWAIFGLTISRIVREWRGETVGWWLTLPCSRQTLISAKFAASFMMSILIALAVYVLILLFGGYAALISASLSLKDFGSFAESGLWFFFLDICSFPLAIAFGLLYGTLAQTKWRPAIPLFWIIWSLGWSIGGSLGWIRPDPSIQLSFTMILTVLISWTISWLLLVLTAWLLEKKLDL</sequence>
<feature type="transmembrane region" description="Helical" evidence="1">
    <location>
        <begin position="34"/>
        <end position="55"/>
    </location>
</feature>
<comment type="caution">
    <text evidence="2">The sequence shown here is derived from an EMBL/GenBank/DDBJ whole genome shotgun (WGS) entry which is preliminary data.</text>
</comment>
<dbReference type="EMBL" id="BMOK01000004">
    <property type="protein sequence ID" value="GGL49692.1"/>
    <property type="molecule type" value="Genomic_DNA"/>
</dbReference>
<dbReference type="AlphaFoldDB" id="A0A917VZW4"/>
<keyword evidence="1" id="KW-1133">Transmembrane helix</keyword>
<feature type="transmembrane region" description="Helical" evidence="1">
    <location>
        <begin position="108"/>
        <end position="133"/>
    </location>
</feature>
<protein>
    <submittedName>
        <fullName evidence="2">Uncharacterized protein</fullName>
    </submittedName>
</protein>
<feature type="transmembrane region" description="Helical" evidence="1">
    <location>
        <begin position="217"/>
        <end position="239"/>
    </location>
</feature>
<name>A0A917VZW4_9BACL</name>
<evidence type="ECO:0000313" key="2">
    <source>
        <dbReference type="EMBL" id="GGL49692.1"/>
    </source>
</evidence>
<accession>A0A917VZW4</accession>
<feature type="transmembrane region" description="Helical" evidence="1">
    <location>
        <begin position="185"/>
        <end position="205"/>
    </location>
</feature>
<reference evidence="2" key="2">
    <citation type="submission" date="2020-09" db="EMBL/GenBank/DDBJ databases">
        <authorList>
            <person name="Sun Q."/>
            <person name="Ohkuma M."/>
        </authorList>
    </citation>
    <scope>NUCLEOTIDE SEQUENCE</scope>
    <source>
        <strain evidence="2">JCM 15325</strain>
    </source>
</reference>
<keyword evidence="1" id="KW-0812">Transmembrane</keyword>
<organism evidence="2 3">
    <name type="scientific">Sporolactobacillus putidus</name>
    <dbReference type="NCBI Taxonomy" id="492735"/>
    <lineage>
        <taxon>Bacteria</taxon>
        <taxon>Bacillati</taxon>
        <taxon>Bacillota</taxon>
        <taxon>Bacilli</taxon>
        <taxon>Bacillales</taxon>
        <taxon>Sporolactobacillaceae</taxon>
        <taxon>Sporolactobacillus</taxon>
    </lineage>
</organism>